<evidence type="ECO:0000313" key="2">
    <source>
        <dbReference type="Proteomes" id="UP001500957"/>
    </source>
</evidence>
<dbReference type="Proteomes" id="UP001500957">
    <property type="component" value="Unassembled WGS sequence"/>
</dbReference>
<gene>
    <name evidence="1" type="ORF">GCM10009547_01360</name>
</gene>
<evidence type="ECO:0000313" key="1">
    <source>
        <dbReference type="EMBL" id="GAA0603496.1"/>
    </source>
</evidence>
<name>A0ABP3R693_9ACTN</name>
<reference evidence="2" key="1">
    <citation type="journal article" date="2019" name="Int. J. Syst. Evol. Microbiol.">
        <title>The Global Catalogue of Microorganisms (GCM) 10K type strain sequencing project: providing services to taxonomists for standard genome sequencing and annotation.</title>
        <authorList>
            <consortium name="The Broad Institute Genomics Platform"/>
            <consortium name="The Broad Institute Genome Sequencing Center for Infectious Disease"/>
            <person name="Wu L."/>
            <person name="Ma J."/>
        </authorList>
    </citation>
    <scope>NUCLEOTIDE SEQUENCE [LARGE SCALE GENOMIC DNA]</scope>
    <source>
        <strain evidence="2">JCM 10671</strain>
    </source>
</reference>
<accession>A0ABP3R693</accession>
<dbReference type="RefSeq" id="WP_344600519.1">
    <property type="nucleotide sequence ID" value="NZ_BAAAHE010000002.1"/>
</dbReference>
<proteinExistence type="predicted"/>
<keyword evidence="2" id="KW-1185">Reference proteome</keyword>
<comment type="caution">
    <text evidence="1">The sequence shown here is derived from an EMBL/GenBank/DDBJ whole genome shotgun (WGS) entry which is preliminary data.</text>
</comment>
<sequence length="74" mass="8438">MSNRFGEVVTRASQEPGFRGKMVWFPEKVIREYELDEAEARAVRTGDYSELPLSDEILALANQVFDLHDLHAGE</sequence>
<organism evidence="1 2">
    <name type="scientific">Sporichthya brevicatena</name>
    <dbReference type="NCBI Taxonomy" id="171442"/>
    <lineage>
        <taxon>Bacteria</taxon>
        <taxon>Bacillati</taxon>
        <taxon>Actinomycetota</taxon>
        <taxon>Actinomycetes</taxon>
        <taxon>Sporichthyales</taxon>
        <taxon>Sporichthyaceae</taxon>
        <taxon>Sporichthya</taxon>
    </lineage>
</organism>
<dbReference type="EMBL" id="BAAAHE010000002">
    <property type="protein sequence ID" value="GAA0603496.1"/>
    <property type="molecule type" value="Genomic_DNA"/>
</dbReference>
<protein>
    <submittedName>
        <fullName evidence="1">Uncharacterized protein</fullName>
    </submittedName>
</protein>